<reference evidence="2 3" key="1">
    <citation type="journal article" date="2001" name="Nature">
        <title>Genome sequence and gene compaction of the eukaryote parasite Encephalitozoon cuniculi.</title>
        <authorList>
            <person name="Katinka M.D."/>
            <person name="Duprat S."/>
            <person name="Cornillot E."/>
            <person name="Metenier G."/>
            <person name="Thomarat F."/>
            <person name="Prensier G."/>
            <person name="Barbe V."/>
            <person name="Peyretaillade E."/>
            <person name="Brottier P."/>
            <person name="Wincker P."/>
            <person name="Delbac F."/>
            <person name="El Alaoui H."/>
            <person name="Peyret P."/>
            <person name="Saurin W."/>
            <person name="Gouy M."/>
            <person name="Weissenbach J."/>
            <person name="Vivares C.P."/>
        </authorList>
    </citation>
    <scope>NUCLEOTIDE SEQUENCE [LARGE SCALE GENOMIC DNA]</scope>
    <source>
        <strain evidence="2 3">GB-M1</strain>
    </source>
</reference>
<dbReference type="GeneID" id="77136354"/>
<gene>
    <name evidence="2" type="ordered locus">ECU05_0465</name>
</gene>
<keyword evidence="1" id="KW-0472">Membrane</keyword>
<keyword evidence="3" id="KW-1185">Reference proteome</keyword>
<dbReference type="HOGENOM" id="CLU_2497889_0_0_1"/>
<evidence type="ECO:0000256" key="1">
    <source>
        <dbReference type="SAM" id="Phobius"/>
    </source>
</evidence>
<protein>
    <submittedName>
        <fullName evidence="2">ECU05_0465 protein</fullName>
    </submittedName>
</protein>
<dbReference type="AlphaFoldDB" id="I7KG09"/>
<sequence length="88" mass="10083">MSFMADEEKRKRLIAQIESTAEEIRRGQKSGFRISQDYAQLFSLRAPGMHSKLSARPKAGIVFIWLLVVMFLVSSTIILILMKRLDVI</sequence>
<name>I7KG09_ENCCU</name>
<reference evidence="2 3" key="2">
    <citation type="journal article" date="2009" name="BMC Genomics">
        <title>Identification of transcriptional signals in Encephalitozoon cuniculi widespread among Microsporidia phylum: support for accurate structural genome annotation.</title>
        <authorList>
            <person name="Peyretaillade E."/>
            <person name="Goncalves O."/>
            <person name="Terrat S."/>
            <person name="Dugat-Bony E."/>
            <person name="Wincker P."/>
            <person name="Cornman R.S."/>
            <person name="Evans J.D."/>
            <person name="Delbac F."/>
            <person name="Peyret P."/>
        </authorList>
    </citation>
    <scope>NUCLEOTIDE SEQUENCE [LARGE SCALE GENOMIC DNA]</scope>
    <source>
        <strain evidence="2 3">GB-M1</strain>
    </source>
</reference>
<accession>I7KG09</accession>
<keyword evidence="1" id="KW-0812">Transmembrane</keyword>
<dbReference type="KEGG" id="ecu:ECU05_0465"/>
<dbReference type="OrthoDB" id="2193706at2759"/>
<organism evidence="2 3">
    <name type="scientific">Encephalitozoon cuniculi (strain GB-M1)</name>
    <name type="common">Microsporidian parasite</name>
    <dbReference type="NCBI Taxonomy" id="284813"/>
    <lineage>
        <taxon>Eukaryota</taxon>
        <taxon>Fungi</taxon>
        <taxon>Fungi incertae sedis</taxon>
        <taxon>Microsporidia</taxon>
        <taxon>Unikaryonidae</taxon>
        <taxon>Encephalitozoon</taxon>
    </lineage>
</organism>
<evidence type="ECO:0000313" key="3">
    <source>
        <dbReference type="Proteomes" id="UP000000819"/>
    </source>
</evidence>
<dbReference type="RefSeq" id="NP_001402563.1">
    <property type="nucleotide sequence ID" value="NM_001415621.1"/>
</dbReference>
<dbReference type="VEuPathDB" id="MicrosporidiaDB:ECU05_0465"/>
<evidence type="ECO:0000313" key="2">
    <source>
        <dbReference type="EMBL" id="CCI74103.1"/>
    </source>
</evidence>
<dbReference type="InParanoid" id="I7KG09"/>
<feature type="transmembrane region" description="Helical" evidence="1">
    <location>
        <begin position="59"/>
        <end position="82"/>
    </location>
</feature>
<dbReference type="Proteomes" id="UP000000819">
    <property type="component" value="Chromosome V"/>
</dbReference>
<keyword evidence="1" id="KW-1133">Transmembrane helix</keyword>
<proteinExistence type="predicted"/>
<dbReference type="EMBL" id="AL590445">
    <property type="protein sequence ID" value="CCI74103.1"/>
    <property type="molecule type" value="Genomic_DNA"/>
</dbReference>